<keyword evidence="1" id="KW-1133">Transmembrane helix</keyword>
<keyword evidence="1" id="KW-0472">Membrane</keyword>
<protein>
    <submittedName>
        <fullName evidence="2">Uncharacterized protein</fullName>
    </submittedName>
</protein>
<feature type="non-terminal residue" evidence="2">
    <location>
        <position position="1"/>
    </location>
</feature>
<evidence type="ECO:0000256" key="1">
    <source>
        <dbReference type="SAM" id="Phobius"/>
    </source>
</evidence>
<organism evidence="2">
    <name type="scientific">marine sediment metagenome</name>
    <dbReference type="NCBI Taxonomy" id="412755"/>
    <lineage>
        <taxon>unclassified sequences</taxon>
        <taxon>metagenomes</taxon>
        <taxon>ecological metagenomes</taxon>
    </lineage>
</organism>
<dbReference type="AlphaFoldDB" id="A0A0F9AFZ1"/>
<evidence type="ECO:0000313" key="2">
    <source>
        <dbReference type="EMBL" id="KKL08320.1"/>
    </source>
</evidence>
<reference evidence="2" key="1">
    <citation type="journal article" date="2015" name="Nature">
        <title>Complex archaea that bridge the gap between prokaryotes and eukaryotes.</title>
        <authorList>
            <person name="Spang A."/>
            <person name="Saw J.H."/>
            <person name="Jorgensen S.L."/>
            <person name="Zaremba-Niedzwiedzka K."/>
            <person name="Martijn J."/>
            <person name="Lind A.E."/>
            <person name="van Eijk R."/>
            <person name="Schleper C."/>
            <person name="Guy L."/>
            <person name="Ettema T.J."/>
        </authorList>
    </citation>
    <scope>NUCLEOTIDE SEQUENCE</scope>
</reference>
<dbReference type="EMBL" id="LAZR01042924">
    <property type="protein sequence ID" value="KKL08320.1"/>
    <property type="molecule type" value="Genomic_DNA"/>
</dbReference>
<name>A0A0F9AFZ1_9ZZZZ</name>
<comment type="caution">
    <text evidence="2">The sequence shown here is derived from an EMBL/GenBank/DDBJ whole genome shotgun (WGS) entry which is preliminary data.</text>
</comment>
<gene>
    <name evidence="2" type="ORF">LCGC14_2577020</name>
</gene>
<feature type="transmembrane region" description="Helical" evidence="1">
    <location>
        <begin position="21"/>
        <end position="45"/>
    </location>
</feature>
<keyword evidence="1" id="KW-0812">Transmembrane</keyword>
<sequence length="126" mass="14767">NRRGAVNVRYNVHRRVMMKRFLRWYLVFFIVLACSRPGLNILAIMDNDNKKLIVINRNDFTLTDADVFLNNTYRYNIRSITAGERYSIILGDLIDDRGVSFSLARSEYRTFTVDADQGYMTGAWKK</sequence>
<accession>A0A0F9AFZ1</accession>
<proteinExistence type="predicted"/>